<evidence type="ECO:0000256" key="3">
    <source>
        <dbReference type="ARBA" id="ARBA00023002"/>
    </source>
</evidence>
<evidence type="ECO:0000313" key="6">
    <source>
        <dbReference type="Proteomes" id="UP000241118"/>
    </source>
</evidence>
<dbReference type="InterPro" id="IPR024072">
    <property type="entry name" value="DHFR-like_dom_sf"/>
</dbReference>
<comment type="caution">
    <text evidence="5">The sequence shown here is derived from an EMBL/GenBank/DDBJ whole genome shotgun (WGS) entry which is preliminary data.</text>
</comment>
<dbReference type="AlphaFoldDB" id="A0A2P8I1R5"/>
<evidence type="ECO:0000259" key="4">
    <source>
        <dbReference type="Pfam" id="PF01872"/>
    </source>
</evidence>
<dbReference type="OrthoDB" id="5243299at2"/>
<keyword evidence="3" id="KW-0560">Oxidoreductase</keyword>
<sequence>MLWPPRDGEITDEELERLYDYPAGLDRPWVQVNFVSSVDGAVSVAGRSEGLGNAADHKVFMLGRDLCDVVLVGAGTALVEGYQGVKAGEVRASRRARLGLTPVPPIAVVTGRCSIEPTSALVTSTSVPPIILTTAAAPRERRDALAAAGADVVVAGEEAVSMDLALAALDERGLRRVDCEGGPHVFGALIDADLVDVLCVTFSPLLAGGDAGRIAVGPLPPSPRSMELASVLHADSALLLRYRRVTPDPVTSGASPA</sequence>
<dbReference type="InterPro" id="IPR002734">
    <property type="entry name" value="RibDG_C"/>
</dbReference>
<dbReference type="InterPro" id="IPR050765">
    <property type="entry name" value="Riboflavin_Biosynth_HTPR"/>
</dbReference>
<dbReference type="Pfam" id="PF01872">
    <property type="entry name" value="RibD_C"/>
    <property type="match status" value="1"/>
</dbReference>
<gene>
    <name evidence="5" type="ORF">B0I31_11374</name>
</gene>
<dbReference type="GO" id="GO:0009231">
    <property type="term" value="P:riboflavin biosynthetic process"/>
    <property type="evidence" value="ECO:0007669"/>
    <property type="project" value="InterPro"/>
</dbReference>
<dbReference type="EMBL" id="PYAX01000013">
    <property type="protein sequence ID" value="PSL52402.1"/>
    <property type="molecule type" value="Genomic_DNA"/>
</dbReference>
<dbReference type="PANTHER" id="PTHR38011">
    <property type="entry name" value="DIHYDROFOLATE REDUCTASE FAMILY PROTEIN (AFU_ORTHOLOGUE AFUA_8G06820)"/>
    <property type="match status" value="1"/>
</dbReference>
<dbReference type="PANTHER" id="PTHR38011:SF7">
    <property type="entry name" value="2,5-DIAMINO-6-RIBOSYLAMINO-4(3H)-PYRIMIDINONE 5'-PHOSPHATE REDUCTASE"/>
    <property type="match status" value="1"/>
</dbReference>
<name>A0A2P8I1R5_SACCR</name>
<proteinExistence type="predicted"/>
<keyword evidence="2" id="KW-0521">NADP</keyword>
<accession>A0A2P8I1R5</accession>
<dbReference type="Gene3D" id="3.40.430.10">
    <property type="entry name" value="Dihydrofolate Reductase, subunit A"/>
    <property type="match status" value="1"/>
</dbReference>
<protein>
    <submittedName>
        <fullName evidence="5">Riboflavin biosynthesis pyrimidine reductase</fullName>
    </submittedName>
</protein>
<evidence type="ECO:0000313" key="5">
    <source>
        <dbReference type="EMBL" id="PSL52402.1"/>
    </source>
</evidence>
<keyword evidence="6" id="KW-1185">Reference proteome</keyword>
<reference evidence="5 6" key="1">
    <citation type="submission" date="2018-03" db="EMBL/GenBank/DDBJ databases">
        <title>Genomic Encyclopedia of Type Strains, Phase III (KMG-III): the genomes of soil and plant-associated and newly described type strains.</title>
        <authorList>
            <person name="Whitman W."/>
        </authorList>
    </citation>
    <scope>NUCLEOTIDE SEQUENCE [LARGE SCALE GENOMIC DNA]</scope>
    <source>
        <strain evidence="5 6">CGMCC 4.7097</strain>
    </source>
</reference>
<evidence type="ECO:0000256" key="2">
    <source>
        <dbReference type="ARBA" id="ARBA00022857"/>
    </source>
</evidence>
<evidence type="ECO:0000256" key="1">
    <source>
        <dbReference type="ARBA" id="ARBA00005104"/>
    </source>
</evidence>
<organism evidence="5 6">
    <name type="scientific">Saccharothrix carnea</name>
    <dbReference type="NCBI Taxonomy" id="1280637"/>
    <lineage>
        <taxon>Bacteria</taxon>
        <taxon>Bacillati</taxon>
        <taxon>Actinomycetota</taxon>
        <taxon>Actinomycetes</taxon>
        <taxon>Pseudonocardiales</taxon>
        <taxon>Pseudonocardiaceae</taxon>
        <taxon>Saccharothrix</taxon>
    </lineage>
</organism>
<dbReference type="RefSeq" id="WP_106619067.1">
    <property type="nucleotide sequence ID" value="NZ_PYAX01000013.1"/>
</dbReference>
<dbReference type="GO" id="GO:0008703">
    <property type="term" value="F:5-amino-6-(5-phosphoribosylamino)uracil reductase activity"/>
    <property type="evidence" value="ECO:0007669"/>
    <property type="project" value="InterPro"/>
</dbReference>
<comment type="pathway">
    <text evidence="1">Cofactor biosynthesis; riboflavin biosynthesis.</text>
</comment>
<feature type="domain" description="Bacterial bifunctional deaminase-reductase C-terminal" evidence="4">
    <location>
        <begin position="28"/>
        <end position="236"/>
    </location>
</feature>
<dbReference type="SUPFAM" id="SSF53597">
    <property type="entry name" value="Dihydrofolate reductase-like"/>
    <property type="match status" value="1"/>
</dbReference>
<dbReference type="Proteomes" id="UP000241118">
    <property type="component" value="Unassembled WGS sequence"/>
</dbReference>